<accession>A0A8S5RPX0</accession>
<name>A0A8S5RPX0_9VIRU</name>
<dbReference type="EMBL" id="BK059132">
    <property type="protein sequence ID" value="DAE33202.1"/>
    <property type="molecule type" value="Genomic_DNA"/>
</dbReference>
<sequence>MSSTIGVDSTKLNLILFSSVLNLLTKSSIF</sequence>
<organism evidence="1">
    <name type="scientific">virus sp. ctrcb4</name>
    <dbReference type="NCBI Taxonomy" id="2825824"/>
    <lineage>
        <taxon>Viruses</taxon>
    </lineage>
</organism>
<reference evidence="1" key="1">
    <citation type="journal article" date="2021" name="Proc. Natl. Acad. Sci. U.S.A.">
        <title>A Catalog of Tens of Thousands of Viruses from Human Metagenomes Reveals Hidden Associations with Chronic Diseases.</title>
        <authorList>
            <person name="Tisza M.J."/>
            <person name="Buck C.B."/>
        </authorList>
    </citation>
    <scope>NUCLEOTIDE SEQUENCE</scope>
    <source>
        <strain evidence="1">Ctrcb4</strain>
    </source>
</reference>
<proteinExistence type="predicted"/>
<protein>
    <submittedName>
        <fullName evidence="1">Uncharacterized protein</fullName>
    </submittedName>
</protein>
<evidence type="ECO:0000313" key="1">
    <source>
        <dbReference type="EMBL" id="DAE33202.1"/>
    </source>
</evidence>